<dbReference type="PROSITE" id="PS51296">
    <property type="entry name" value="RIESKE"/>
    <property type="match status" value="1"/>
</dbReference>
<dbReference type="Pfam" id="PF00355">
    <property type="entry name" value="Rieske"/>
    <property type="match status" value="1"/>
</dbReference>
<keyword evidence="2" id="KW-0479">Metal-binding</keyword>
<accession>A0AAN6R0Y2</accession>
<feature type="region of interest" description="Disordered" evidence="6">
    <location>
        <begin position="366"/>
        <end position="400"/>
    </location>
</feature>
<evidence type="ECO:0000256" key="1">
    <source>
        <dbReference type="ARBA" id="ARBA00022714"/>
    </source>
</evidence>
<evidence type="ECO:0000256" key="3">
    <source>
        <dbReference type="ARBA" id="ARBA00023002"/>
    </source>
</evidence>
<keyword evidence="3" id="KW-0560">Oxidoreductase</keyword>
<dbReference type="GO" id="GO:0046872">
    <property type="term" value="F:metal ion binding"/>
    <property type="evidence" value="ECO:0007669"/>
    <property type="project" value="UniProtKB-KW"/>
</dbReference>
<keyword evidence="10" id="KW-1185">Reference proteome</keyword>
<feature type="transmembrane region" description="Helical" evidence="7">
    <location>
        <begin position="12"/>
        <end position="32"/>
    </location>
</feature>
<evidence type="ECO:0000256" key="5">
    <source>
        <dbReference type="ARBA" id="ARBA00023014"/>
    </source>
</evidence>
<evidence type="ECO:0000256" key="2">
    <source>
        <dbReference type="ARBA" id="ARBA00022723"/>
    </source>
</evidence>
<keyword evidence="4" id="KW-0408">Iron</keyword>
<dbReference type="PRINTS" id="PR00090">
    <property type="entry name" value="RNGDIOXGNASE"/>
</dbReference>
<evidence type="ECO:0000256" key="4">
    <source>
        <dbReference type="ARBA" id="ARBA00023004"/>
    </source>
</evidence>
<name>A0AAN6R0Y2_9PEZI</name>
<reference evidence="9" key="1">
    <citation type="submission" date="2023-06" db="EMBL/GenBank/DDBJ databases">
        <title>Black Yeasts Isolated from many extreme environments.</title>
        <authorList>
            <person name="Coleine C."/>
            <person name="Stajich J.E."/>
            <person name="Selbmann L."/>
        </authorList>
    </citation>
    <scope>NUCLEOTIDE SEQUENCE</scope>
    <source>
        <strain evidence="9">CCFEE 5200</strain>
    </source>
</reference>
<evidence type="ECO:0000256" key="6">
    <source>
        <dbReference type="SAM" id="MobiDB-lite"/>
    </source>
</evidence>
<dbReference type="GO" id="GO:0016491">
    <property type="term" value="F:oxidoreductase activity"/>
    <property type="evidence" value="ECO:0007669"/>
    <property type="project" value="UniProtKB-KW"/>
</dbReference>
<dbReference type="Gene3D" id="2.102.10.10">
    <property type="entry name" value="Rieske [2Fe-2S] iron-sulphur domain"/>
    <property type="match status" value="1"/>
</dbReference>
<protein>
    <recommendedName>
        <fullName evidence="8">Rieske domain-containing protein</fullName>
    </recommendedName>
</protein>
<organism evidence="9 10">
    <name type="scientific">Friedmanniomyces endolithicus</name>
    <dbReference type="NCBI Taxonomy" id="329885"/>
    <lineage>
        <taxon>Eukaryota</taxon>
        <taxon>Fungi</taxon>
        <taxon>Dikarya</taxon>
        <taxon>Ascomycota</taxon>
        <taxon>Pezizomycotina</taxon>
        <taxon>Dothideomycetes</taxon>
        <taxon>Dothideomycetidae</taxon>
        <taxon>Mycosphaerellales</taxon>
        <taxon>Teratosphaeriaceae</taxon>
        <taxon>Friedmanniomyces</taxon>
    </lineage>
</organism>
<dbReference type="PANTHER" id="PTHR43756">
    <property type="entry name" value="CHOLINE MONOOXYGENASE, CHLOROPLASTIC"/>
    <property type="match status" value="1"/>
</dbReference>
<proteinExistence type="predicted"/>
<evidence type="ECO:0000256" key="7">
    <source>
        <dbReference type="SAM" id="Phobius"/>
    </source>
</evidence>
<dbReference type="InterPro" id="IPR036922">
    <property type="entry name" value="Rieske_2Fe-2S_sf"/>
</dbReference>
<keyword evidence="7" id="KW-0472">Membrane</keyword>
<dbReference type="CDD" id="cd03469">
    <property type="entry name" value="Rieske_RO_Alpha_N"/>
    <property type="match status" value="1"/>
</dbReference>
<keyword evidence="5" id="KW-0411">Iron-sulfur</keyword>
<dbReference type="Gene3D" id="3.90.380.10">
    <property type="entry name" value="Naphthalene 1,2-dioxygenase Alpha Subunit, Chain A, domain 1"/>
    <property type="match status" value="1"/>
</dbReference>
<comment type="caution">
    <text evidence="9">The sequence shown here is derived from an EMBL/GenBank/DDBJ whole genome shotgun (WGS) entry which is preliminary data.</text>
</comment>
<dbReference type="EMBL" id="JAUJLE010000008">
    <property type="protein sequence ID" value="KAK1011803.1"/>
    <property type="molecule type" value="Genomic_DNA"/>
</dbReference>
<dbReference type="PANTHER" id="PTHR43756:SF6">
    <property type="entry name" value="CLUSTER-BINDING PROTEIN, PUTATIVE (AFU_ORTHOLOGUE AFUA_6G03920)-RELATED"/>
    <property type="match status" value="1"/>
</dbReference>
<dbReference type="InterPro" id="IPR001663">
    <property type="entry name" value="Rng_hydr_dOase-A"/>
</dbReference>
<dbReference type="GO" id="GO:0051537">
    <property type="term" value="F:2 iron, 2 sulfur cluster binding"/>
    <property type="evidence" value="ECO:0007669"/>
    <property type="project" value="UniProtKB-KW"/>
</dbReference>
<dbReference type="AlphaFoldDB" id="A0AAN6R0Y2"/>
<dbReference type="SUPFAM" id="SSF50022">
    <property type="entry name" value="ISP domain"/>
    <property type="match status" value="1"/>
</dbReference>
<keyword evidence="7" id="KW-0812">Transmembrane</keyword>
<dbReference type="InterPro" id="IPR017941">
    <property type="entry name" value="Rieske_2Fe-2S"/>
</dbReference>
<dbReference type="Proteomes" id="UP001175353">
    <property type="component" value="Unassembled WGS sequence"/>
</dbReference>
<gene>
    <name evidence="9" type="ORF">LTR91_001905</name>
</gene>
<evidence type="ECO:0000313" key="9">
    <source>
        <dbReference type="EMBL" id="KAK1011803.1"/>
    </source>
</evidence>
<sequence length="400" mass="44997">MDTLPILTSERILVPLLAVTSAALVAYVALQLPGWTRHVSQRLPFSLPKSKAAAKEAALEESQPIFVTKELDFPYDWWTSRKLFELEKRAVMSKTWLHVCHSSLFKKAGDYRAFHIADFSFFVVLGKDGRLRGFHNICRHRAYSVVTKSEGSCLVMRCKYHGWSYDTQGKLIKAPKFEDNQGFSRSENNLFEIRTFIDSSGFLYANFDIYGSDGLTIRVGVPIRARLTLVESWSLEANFNWKFAVPSGAFRVSSLMYLNKFAELLTEASGLFESWRWPTEFELSPLTRLMRSSSGEHWLTVTVIPVSELKSTIQCSFYCSRLGPKAALQVTAVKQEVDESVKKLEMSFCGCQHIWRNPRCSVSGAFAGGDQSAQPTGAPDGWRSTPSVSDAGHEPSVQSR</sequence>
<keyword evidence="1" id="KW-0001">2Fe-2S</keyword>
<feature type="domain" description="Rieske" evidence="8">
    <location>
        <begin position="96"/>
        <end position="194"/>
    </location>
</feature>
<evidence type="ECO:0000259" key="8">
    <source>
        <dbReference type="PROSITE" id="PS51296"/>
    </source>
</evidence>
<evidence type="ECO:0000313" key="10">
    <source>
        <dbReference type="Proteomes" id="UP001175353"/>
    </source>
</evidence>
<keyword evidence="7" id="KW-1133">Transmembrane helix</keyword>